<keyword evidence="5" id="KW-0863">Zinc-finger</keyword>
<dbReference type="FunFam" id="1.10.8.10:FF:000085">
    <property type="entry name" value="protein NBR1 homolog"/>
    <property type="match status" value="1"/>
</dbReference>
<feature type="non-terminal residue" evidence="11">
    <location>
        <position position="95"/>
    </location>
</feature>
<feature type="non-terminal residue" evidence="11">
    <location>
        <position position="1"/>
    </location>
</feature>
<sequence>LLDELEEMGFNQRNFNAEILRKNKYNLQETLDYLCGVAEWDPILEELQEMGFADLEMNKRLLLKNDGSVKRVVLDLLSAENAAASMHSNLSEKGN</sequence>
<dbReference type="InterPro" id="IPR009060">
    <property type="entry name" value="UBA-like_sf"/>
</dbReference>
<keyword evidence="4" id="KW-0479">Metal-binding</keyword>
<dbReference type="GO" id="GO:0008270">
    <property type="term" value="F:zinc ion binding"/>
    <property type="evidence" value="ECO:0007669"/>
    <property type="project" value="UniProtKB-KW"/>
</dbReference>
<evidence type="ECO:0000256" key="1">
    <source>
        <dbReference type="ARBA" id="ARBA00004116"/>
    </source>
</evidence>
<keyword evidence="7" id="KW-0653">Protein transport</keyword>
<proteinExistence type="predicted"/>
<dbReference type="EMBL" id="KF527023">
    <property type="protein sequence ID" value="AII97351.1"/>
    <property type="molecule type" value="Genomic_DNA"/>
</dbReference>
<evidence type="ECO:0000259" key="9">
    <source>
        <dbReference type="PROSITE" id="PS50030"/>
    </source>
</evidence>
<keyword evidence="8" id="KW-0072">Autophagy</keyword>
<evidence type="ECO:0000256" key="3">
    <source>
        <dbReference type="ARBA" id="ARBA00022554"/>
    </source>
</evidence>
<dbReference type="InterPro" id="IPR015940">
    <property type="entry name" value="UBA"/>
</dbReference>
<dbReference type="PANTHER" id="PTHR20930:SF0">
    <property type="entry name" value="PROTEIN ILRUN"/>
    <property type="match status" value="1"/>
</dbReference>
<reference evidence="11" key="1">
    <citation type="journal article" date="2014" name="Mol. Ecol. Resour.">
        <title>Conserved genetic regions across angiosperms as tools to develop single-copy nuclear markers in gymnosperms: an example using cycads.</title>
        <authorList>
            <person name="Salas-Leiva D.E."/>
            <person name="Meerow A.W."/>
            <person name="Francisco-Ortega J."/>
            <person name="Calonje M."/>
            <person name="Griffith M.P."/>
            <person name="Stevenson D.W."/>
            <person name="Nakamura K."/>
        </authorList>
    </citation>
    <scope>NUCLEOTIDE SEQUENCE</scope>
    <source>
        <strain evidence="10">ZDR102</strain>
        <strain evidence="11">ZDR319</strain>
        <strain evidence="12">ZDR501</strain>
    </source>
</reference>
<dbReference type="Pfam" id="PF24932">
    <property type="entry name" value="UBA_NBR1_C"/>
    <property type="match status" value="2"/>
</dbReference>
<evidence type="ECO:0000313" key="11">
    <source>
        <dbReference type="EMBL" id="AII97351.1"/>
    </source>
</evidence>
<evidence type="ECO:0000256" key="2">
    <source>
        <dbReference type="ARBA" id="ARBA00022448"/>
    </source>
</evidence>
<evidence type="ECO:0000256" key="8">
    <source>
        <dbReference type="ARBA" id="ARBA00023006"/>
    </source>
</evidence>
<evidence type="ECO:0000256" key="5">
    <source>
        <dbReference type="ARBA" id="ARBA00022771"/>
    </source>
</evidence>
<evidence type="ECO:0000256" key="7">
    <source>
        <dbReference type="ARBA" id="ARBA00022927"/>
    </source>
</evidence>
<dbReference type="GO" id="GO:0015031">
    <property type="term" value="P:protein transport"/>
    <property type="evidence" value="ECO:0007669"/>
    <property type="project" value="UniProtKB-KW"/>
</dbReference>
<keyword evidence="6" id="KW-0862">Zinc</keyword>
<evidence type="ECO:0000256" key="6">
    <source>
        <dbReference type="ARBA" id="ARBA00022833"/>
    </source>
</evidence>
<dbReference type="AlphaFoldDB" id="A0A076KT49"/>
<accession>A0A076KT49</accession>
<dbReference type="PROSITE" id="PS50030">
    <property type="entry name" value="UBA"/>
    <property type="match status" value="1"/>
</dbReference>
<dbReference type="GO" id="GO:0005773">
    <property type="term" value="C:vacuole"/>
    <property type="evidence" value="ECO:0007669"/>
    <property type="project" value="UniProtKB-SubCell"/>
</dbReference>
<dbReference type="SUPFAM" id="SSF46934">
    <property type="entry name" value="UBA-like"/>
    <property type="match status" value="2"/>
</dbReference>
<protein>
    <submittedName>
        <fullName evidence="11">Ubiquitin-associated /TS-N domain-containing protein</fullName>
    </submittedName>
</protein>
<comment type="subcellular location">
    <subcellularLocation>
        <location evidence="1">Vacuole</location>
    </subcellularLocation>
</comment>
<dbReference type="PANTHER" id="PTHR20930">
    <property type="entry name" value="OVARIAN CARCINOMA ANTIGEN CA125-RELATED"/>
    <property type="match status" value="1"/>
</dbReference>
<dbReference type="Gene3D" id="1.10.8.10">
    <property type="entry name" value="DNA helicase RuvA subunit, C-terminal domain"/>
    <property type="match status" value="2"/>
</dbReference>
<keyword evidence="2" id="KW-0813">Transport</keyword>
<name>A0A076KT49_ZAMPU</name>
<dbReference type="GO" id="GO:0006914">
    <property type="term" value="P:autophagy"/>
    <property type="evidence" value="ECO:0007669"/>
    <property type="project" value="UniProtKB-KW"/>
</dbReference>
<keyword evidence="3" id="KW-0926">Vacuole</keyword>
<organism evidence="11">
    <name type="scientific">Zamia pumila</name>
    <name type="common">Coontie</name>
    <name type="synonym">Florida arrowroot</name>
    <dbReference type="NCBI Taxonomy" id="3304"/>
    <lineage>
        <taxon>Eukaryota</taxon>
        <taxon>Viridiplantae</taxon>
        <taxon>Streptophyta</taxon>
        <taxon>Embryophyta</taxon>
        <taxon>Tracheophyta</taxon>
        <taxon>Spermatophyta</taxon>
        <taxon>Cycadidae</taxon>
        <taxon>Cycadales</taxon>
        <taxon>Zamiaceae</taxon>
        <taxon>Zamia</taxon>
    </lineage>
</organism>
<evidence type="ECO:0000256" key="4">
    <source>
        <dbReference type="ARBA" id="ARBA00022723"/>
    </source>
</evidence>
<evidence type="ECO:0000313" key="12">
    <source>
        <dbReference type="EMBL" id="AII97352.1"/>
    </source>
</evidence>
<dbReference type="EMBL" id="KF527024">
    <property type="protein sequence ID" value="AII97352.1"/>
    <property type="molecule type" value="Genomic_DNA"/>
</dbReference>
<dbReference type="EMBL" id="KF527022">
    <property type="protein sequence ID" value="AII97350.1"/>
    <property type="molecule type" value="Genomic_DNA"/>
</dbReference>
<evidence type="ECO:0000313" key="10">
    <source>
        <dbReference type="EMBL" id="AII97350.1"/>
    </source>
</evidence>
<feature type="domain" description="UBA" evidence="9">
    <location>
        <begin position="1"/>
        <end position="34"/>
    </location>
</feature>
<dbReference type="InterPro" id="IPR056893">
    <property type="entry name" value="UBA_Nbr1_C"/>
</dbReference>